<evidence type="ECO:0000313" key="2">
    <source>
        <dbReference type="Proteomes" id="UP000267821"/>
    </source>
</evidence>
<sequence length="54" mass="6407">VVVDFPDNATFLNDDDRRRVITRLKEDQQASAGHEELKMTYMWDSLKDWKTYTG</sequence>
<protein>
    <submittedName>
        <fullName evidence="1">Uncharacterized protein</fullName>
    </submittedName>
</protein>
<dbReference type="InParanoid" id="A0A3N4LLP1"/>
<dbReference type="OrthoDB" id="2962993at2759"/>
<keyword evidence="2" id="KW-1185">Reference proteome</keyword>
<evidence type="ECO:0000313" key="1">
    <source>
        <dbReference type="EMBL" id="RPB22668.1"/>
    </source>
</evidence>
<dbReference type="STRING" id="1051890.A0A3N4LLP1"/>
<reference evidence="1 2" key="1">
    <citation type="journal article" date="2018" name="Nat. Ecol. Evol.">
        <title>Pezizomycetes genomes reveal the molecular basis of ectomycorrhizal truffle lifestyle.</title>
        <authorList>
            <person name="Murat C."/>
            <person name="Payen T."/>
            <person name="Noel B."/>
            <person name="Kuo A."/>
            <person name="Morin E."/>
            <person name="Chen J."/>
            <person name="Kohler A."/>
            <person name="Krizsan K."/>
            <person name="Balestrini R."/>
            <person name="Da Silva C."/>
            <person name="Montanini B."/>
            <person name="Hainaut M."/>
            <person name="Levati E."/>
            <person name="Barry K.W."/>
            <person name="Belfiori B."/>
            <person name="Cichocki N."/>
            <person name="Clum A."/>
            <person name="Dockter R.B."/>
            <person name="Fauchery L."/>
            <person name="Guy J."/>
            <person name="Iotti M."/>
            <person name="Le Tacon F."/>
            <person name="Lindquist E.A."/>
            <person name="Lipzen A."/>
            <person name="Malagnac F."/>
            <person name="Mello A."/>
            <person name="Molinier V."/>
            <person name="Miyauchi S."/>
            <person name="Poulain J."/>
            <person name="Riccioni C."/>
            <person name="Rubini A."/>
            <person name="Sitrit Y."/>
            <person name="Splivallo R."/>
            <person name="Traeger S."/>
            <person name="Wang M."/>
            <person name="Zifcakova L."/>
            <person name="Wipf D."/>
            <person name="Zambonelli A."/>
            <person name="Paolocci F."/>
            <person name="Nowrousian M."/>
            <person name="Ottonello S."/>
            <person name="Baldrian P."/>
            <person name="Spatafora J.W."/>
            <person name="Henrissat B."/>
            <person name="Nagy L.G."/>
            <person name="Aury J.M."/>
            <person name="Wincker P."/>
            <person name="Grigoriev I.V."/>
            <person name="Bonfante P."/>
            <person name="Martin F.M."/>
        </authorList>
    </citation>
    <scope>NUCLEOTIDE SEQUENCE [LARGE SCALE GENOMIC DNA]</scope>
    <source>
        <strain evidence="1 2">ATCC MYA-4762</strain>
    </source>
</reference>
<dbReference type="Proteomes" id="UP000267821">
    <property type="component" value="Unassembled WGS sequence"/>
</dbReference>
<feature type="non-terminal residue" evidence="1">
    <location>
        <position position="54"/>
    </location>
</feature>
<gene>
    <name evidence="1" type="ORF">L211DRAFT_755072</name>
</gene>
<proteinExistence type="predicted"/>
<name>A0A3N4LLP1_9PEZI</name>
<organism evidence="1 2">
    <name type="scientific">Terfezia boudieri ATCC MYA-4762</name>
    <dbReference type="NCBI Taxonomy" id="1051890"/>
    <lineage>
        <taxon>Eukaryota</taxon>
        <taxon>Fungi</taxon>
        <taxon>Dikarya</taxon>
        <taxon>Ascomycota</taxon>
        <taxon>Pezizomycotina</taxon>
        <taxon>Pezizomycetes</taxon>
        <taxon>Pezizales</taxon>
        <taxon>Pezizaceae</taxon>
        <taxon>Terfezia</taxon>
    </lineage>
</organism>
<dbReference type="EMBL" id="ML121550">
    <property type="protein sequence ID" value="RPB22668.1"/>
    <property type="molecule type" value="Genomic_DNA"/>
</dbReference>
<accession>A0A3N4LLP1</accession>
<feature type="non-terminal residue" evidence="1">
    <location>
        <position position="1"/>
    </location>
</feature>
<dbReference type="AlphaFoldDB" id="A0A3N4LLP1"/>